<evidence type="ECO:0000313" key="2">
    <source>
        <dbReference type="Proteomes" id="UP000018888"/>
    </source>
</evidence>
<dbReference type="AlphaFoldDB" id="A0A2P4PV33"/>
<proteinExistence type="predicted"/>
<organism evidence="1 2">
    <name type="scientific">Rhizophagus irregularis (strain DAOM 181602 / DAOM 197198 / MUCL 43194)</name>
    <name type="common">Arbuscular mycorrhizal fungus</name>
    <name type="synonym">Glomus intraradices</name>
    <dbReference type="NCBI Taxonomy" id="747089"/>
    <lineage>
        <taxon>Eukaryota</taxon>
        <taxon>Fungi</taxon>
        <taxon>Fungi incertae sedis</taxon>
        <taxon>Mucoromycota</taxon>
        <taxon>Glomeromycotina</taxon>
        <taxon>Glomeromycetes</taxon>
        <taxon>Glomerales</taxon>
        <taxon>Glomeraceae</taxon>
        <taxon>Rhizophagus</taxon>
    </lineage>
</organism>
<reference evidence="1 2" key="2">
    <citation type="journal article" date="2018" name="New Phytol.">
        <title>High intraspecific genome diversity in the model arbuscular mycorrhizal symbiont Rhizophagus irregularis.</title>
        <authorList>
            <person name="Chen E.C.H."/>
            <person name="Morin E."/>
            <person name="Beaudet D."/>
            <person name="Noel J."/>
            <person name="Yildirir G."/>
            <person name="Ndikumana S."/>
            <person name="Charron P."/>
            <person name="St-Onge C."/>
            <person name="Giorgi J."/>
            <person name="Kruger M."/>
            <person name="Marton T."/>
            <person name="Ropars J."/>
            <person name="Grigoriev I.V."/>
            <person name="Hainaut M."/>
            <person name="Henrissat B."/>
            <person name="Roux C."/>
            <person name="Martin F."/>
            <person name="Corradi N."/>
        </authorList>
    </citation>
    <scope>NUCLEOTIDE SEQUENCE [LARGE SCALE GENOMIC DNA]</scope>
    <source>
        <strain evidence="1 2">DAOM 197198</strain>
    </source>
</reference>
<dbReference type="Proteomes" id="UP000018888">
    <property type="component" value="Unassembled WGS sequence"/>
</dbReference>
<accession>A0A2P4PV33</accession>
<evidence type="ECO:0000313" key="1">
    <source>
        <dbReference type="EMBL" id="POG69234.1"/>
    </source>
</evidence>
<sequence>MPSPKNLIDSSENHFGRVQIFAAPRKDDGSQNIPKKLTNKGSEALELFEQPQKDACLYNLYVLTTQASQESKPRIVRRNNNINKYEEEIFIMQVVEPPIQQHLSGSLHFPSQSSARVVLILIVQTMRRRCERCVVIKIDCTGRTNSYEKSKGAKERPFYIYRVGKSISQSTIGTTIIRLSDVYTN</sequence>
<keyword evidence="2" id="KW-1185">Reference proteome</keyword>
<protein>
    <submittedName>
        <fullName evidence="1">Uncharacterized protein</fullName>
    </submittedName>
</protein>
<dbReference type="EMBL" id="AUPC02000139">
    <property type="protein sequence ID" value="POG69234.1"/>
    <property type="molecule type" value="Genomic_DNA"/>
</dbReference>
<gene>
    <name evidence="1" type="ORF">GLOIN_2v1777325</name>
</gene>
<comment type="caution">
    <text evidence="1">The sequence shown here is derived from an EMBL/GenBank/DDBJ whole genome shotgun (WGS) entry which is preliminary data.</text>
</comment>
<reference evidence="1 2" key="1">
    <citation type="journal article" date="2013" name="Proc. Natl. Acad. Sci. U.S.A.">
        <title>Genome of an arbuscular mycorrhizal fungus provides insight into the oldest plant symbiosis.</title>
        <authorList>
            <person name="Tisserant E."/>
            <person name="Malbreil M."/>
            <person name="Kuo A."/>
            <person name="Kohler A."/>
            <person name="Symeonidi A."/>
            <person name="Balestrini R."/>
            <person name="Charron P."/>
            <person name="Duensing N."/>
            <person name="Frei Dit Frey N."/>
            <person name="Gianinazzi-Pearson V."/>
            <person name="Gilbert L.B."/>
            <person name="Handa Y."/>
            <person name="Herr J.R."/>
            <person name="Hijri M."/>
            <person name="Koul R."/>
            <person name="Kawaguchi M."/>
            <person name="Krajinski F."/>
            <person name="Lammers P.J."/>
            <person name="Masclaux F.G."/>
            <person name="Murat C."/>
            <person name="Morin E."/>
            <person name="Ndikumana S."/>
            <person name="Pagni M."/>
            <person name="Petitpierre D."/>
            <person name="Requena N."/>
            <person name="Rosikiewicz P."/>
            <person name="Riley R."/>
            <person name="Saito K."/>
            <person name="San Clemente H."/>
            <person name="Shapiro H."/>
            <person name="van Tuinen D."/>
            <person name="Becard G."/>
            <person name="Bonfante P."/>
            <person name="Paszkowski U."/>
            <person name="Shachar-Hill Y.Y."/>
            <person name="Tuskan G.A."/>
            <person name="Young P.W."/>
            <person name="Sanders I.R."/>
            <person name="Henrissat B."/>
            <person name="Rensing S.A."/>
            <person name="Grigoriev I.V."/>
            <person name="Corradi N."/>
            <person name="Roux C."/>
            <person name="Martin F."/>
        </authorList>
    </citation>
    <scope>NUCLEOTIDE SEQUENCE [LARGE SCALE GENOMIC DNA]</scope>
    <source>
        <strain evidence="1 2">DAOM 197198</strain>
    </source>
</reference>
<name>A0A2P4PV33_RHIID</name>